<evidence type="ECO:0000313" key="4">
    <source>
        <dbReference type="Proteomes" id="UP000662888"/>
    </source>
</evidence>
<keyword evidence="4" id="KW-1185">Reference proteome</keyword>
<protein>
    <submittedName>
        <fullName evidence="3">PEP-CTERM sorting domain-containing protein</fullName>
    </submittedName>
</protein>
<dbReference type="Proteomes" id="UP000662888">
    <property type="component" value="Chromosome"/>
</dbReference>
<dbReference type="NCBIfam" id="TIGR02595">
    <property type="entry name" value="PEP_CTERM"/>
    <property type="match status" value="1"/>
</dbReference>
<dbReference type="RefSeq" id="WP_206089723.1">
    <property type="nucleotide sequence ID" value="NZ_CP065053.1"/>
</dbReference>
<proteinExistence type="predicted"/>
<evidence type="ECO:0000259" key="2">
    <source>
        <dbReference type="Pfam" id="PF07589"/>
    </source>
</evidence>
<feature type="signal peptide" evidence="1">
    <location>
        <begin position="1"/>
        <end position="25"/>
    </location>
</feature>
<evidence type="ECO:0000313" key="3">
    <source>
        <dbReference type="EMBL" id="QPI50161.1"/>
    </source>
</evidence>
<dbReference type="InterPro" id="IPR013424">
    <property type="entry name" value="Ice-binding_C"/>
</dbReference>
<evidence type="ECO:0000256" key="1">
    <source>
        <dbReference type="SAM" id="SignalP"/>
    </source>
</evidence>
<feature type="chain" id="PRO_5045195930" evidence="1">
    <location>
        <begin position="26"/>
        <end position="252"/>
    </location>
</feature>
<dbReference type="EMBL" id="CP065053">
    <property type="protein sequence ID" value="QPI50161.1"/>
    <property type="molecule type" value="Genomic_DNA"/>
</dbReference>
<accession>A0AA49A8I0</accession>
<gene>
    <name evidence="3" type="ORF">IV454_00510</name>
</gene>
<name>A0AA49A8I0_9BURK</name>
<sequence length="252" mass="26615">MHPHLTKLSFCALTALAAVWAPAHAASSTANATIANFRLELVDLDLNDGITPSITFTRQTWSIETRGAGQVQTLDQAGATSIENAFGSAHGTLSDSTVGSTASVNHPLPLDNTYHAYRNDSFRSATFTLSPNTQLIFTAVGTVSQEKLGYFDYASSYVAMQGALWGTPDGVSDSFRNDYGTGEGSASMKLYGSLSSDDRVAEGRFLLQTYAILSGPVTSPVPEPSTYAMLLAGTFVLGAVARRRRAVSAATA</sequence>
<dbReference type="Pfam" id="PF07589">
    <property type="entry name" value="PEP-CTERM"/>
    <property type="match status" value="1"/>
</dbReference>
<feature type="domain" description="Ice-binding protein C-terminal" evidence="2">
    <location>
        <begin position="220"/>
        <end position="245"/>
    </location>
</feature>
<keyword evidence="1" id="KW-0732">Signal</keyword>
<organism evidence="3 4">
    <name type="scientific">Massilia antarctica</name>
    <dbReference type="NCBI Taxonomy" id="2765360"/>
    <lineage>
        <taxon>Bacteria</taxon>
        <taxon>Pseudomonadati</taxon>
        <taxon>Pseudomonadota</taxon>
        <taxon>Betaproteobacteria</taxon>
        <taxon>Burkholderiales</taxon>
        <taxon>Oxalobacteraceae</taxon>
        <taxon>Telluria group</taxon>
        <taxon>Massilia</taxon>
    </lineage>
</organism>
<reference evidence="3 4" key="1">
    <citation type="submission" date="2020-11" db="EMBL/GenBank/DDBJ databases">
        <authorList>
            <person name="Sun Q."/>
        </authorList>
    </citation>
    <scope>NUCLEOTIDE SEQUENCE [LARGE SCALE GENOMIC DNA]</scope>
    <source>
        <strain evidence="3 4">P8398</strain>
    </source>
</reference>